<evidence type="ECO:0000256" key="3">
    <source>
        <dbReference type="ARBA" id="ARBA00022763"/>
    </source>
</evidence>
<dbReference type="Gene3D" id="3.40.50.300">
    <property type="entry name" value="P-loop containing nucleotide triphosphate hydrolases"/>
    <property type="match status" value="4"/>
</dbReference>
<dbReference type="EC" id="5.6.2.4" evidence="12"/>
<dbReference type="InterPro" id="IPR011335">
    <property type="entry name" value="Restrct_endonuc-II-like"/>
</dbReference>
<evidence type="ECO:0000256" key="10">
    <source>
        <dbReference type="ARBA" id="ARBA00023235"/>
    </source>
</evidence>
<evidence type="ECO:0000256" key="2">
    <source>
        <dbReference type="ARBA" id="ARBA00022741"/>
    </source>
</evidence>
<dbReference type="PANTHER" id="PTHR11070:SF48">
    <property type="entry name" value="ATP-DEPENDENT HELICASE_NUCLEASE SUBUNIT A"/>
    <property type="match status" value="1"/>
</dbReference>
<dbReference type="GO" id="GO:0003677">
    <property type="term" value="F:DNA binding"/>
    <property type="evidence" value="ECO:0007669"/>
    <property type="project" value="UniProtKB-KW"/>
</dbReference>
<dbReference type="GO" id="GO:0000725">
    <property type="term" value="P:recombinational repair"/>
    <property type="evidence" value="ECO:0007669"/>
    <property type="project" value="TreeGrafter"/>
</dbReference>
<dbReference type="InterPro" id="IPR014016">
    <property type="entry name" value="UvrD-like_ATP-bd"/>
</dbReference>
<evidence type="ECO:0000313" key="17">
    <source>
        <dbReference type="EMBL" id="MBC6680492.1"/>
    </source>
</evidence>
<dbReference type="SUPFAM" id="SSF52540">
    <property type="entry name" value="P-loop containing nucleoside triphosphate hydrolases"/>
    <property type="match status" value="1"/>
</dbReference>
<dbReference type="RefSeq" id="WP_187303592.1">
    <property type="nucleotide sequence ID" value="NZ_JACRYT010000014.1"/>
</dbReference>
<comment type="catalytic activity">
    <reaction evidence="11">
        <text>Couples ATP hydrolysis with the unwinding of duplex DNA by translocating in the 3'-5' direction.</text>
        <dbReference type="EC" id="5.6.2.4"/>
    </reaction>
</comment>
<evidence type="ECO:0000256" key="1">
    <source>
        <dbReference type="ARBA" id="ARBA00022722"/>
    </source>
</evidence>
<dbReference type="NCBIfam" id="TIGR02785">
    <property type="entry name" value="addA_Gpos"/>
    <property type="match status" value="1"/>
</dbReference>
<accession>A0A923NNR2</accession>
<dbReference type="GO" id="GO:0004527">
    <property type="term" value="F:exonuclease activity"/>
    <property type="evidence" value="ECO:0007669"/>
    <property type="project" value="UniProtKB-KW"/>
</dbReference>
<feature type="binding site" evidence="14">
    <location>
        <begin position="23"/>
        <end position="30"/>
    </location>
    <ligand>
        <name>ATP</name>
        <dbReference type="ChEBI" id="CHEBI:30616"/>
    </ligand>
</feature>
<organism evidence="17 18">
    <name type="scientific">Zhenpiania hominis</name>
    <dbReference type="NCBI Taxonomy" id="2763644"/>
    <lineage>
        <taxon>Bacteria</taxon>
        <taxon>Bacillati</taxon>
        <taxon>Bacillota</taxon>
        <taxon>Clostridia</taxon>
        <taxon>Peptostreptococcales</taxon>
        <taxon>Anaerovoracaceae</taxon>
        <taxon>Zhenpiania</taxon>
    </lineage>
</organism>
<evidence type="ECO:0000256" key="14">
    <source>
        <dbReference type="PROSITE-ProRule" id="PRU00560"/>
    </source>
</evidence>
<dbReference type="PROSITE" id="PS51198">
    <property type="entry name" value="UVRD_HELICASE_ATP_BIND"/>
    <property type="match status" value="1"/>
</dbReference>
<dbReference type="Pfam" id="PF00580">
    <property type="entry name" value="UvrD-helicase"/>
    <property type="match status" value="1"/>
</dbReference>
<keyword evidence="1" id="KW-0540">Nuclease</keyword>
<evidence type="ECO:0000256" key="5">
    <source>
        <dbReference type="ARBA" id="ARBA00022806"/>
    </source>
</evidence>
<dbReference type="PANTHER" id="PTHR11070">
    <property type="entry name" value="UVRD / RECB / PCRA DNA HELICASE FAMILY MEMBER"/>
    <property type="match status" value="1"/>
</dbReference>
<evidence type="ECO:0000313" key="18">
    <source>
        <dbReference type="Proteomes" id="UP000602647"/>
    </source>
</evidence>
<keyword evidence="6" id="KW-0269">Exonuclease</keyword>
<dbReference type="GO" id="GO:0043138">
    <property type="term" value="F:3'-5' DNA helicase activity"/>
    <property type="evidence" value="ECO:0007669"/>
    <property type="project" value="UniProtKB-EC"/>
</dbReference>
<evidence type="ECO:0000256" key="6">
    <source>
        <dbReference type="ARBA" id="ARBA00022839"/>
    </source>
</evidence>
<dbReference type="InterPro" id="IPR014017">
    <property type="entry name" value="DNA_helicase_UvrD-like_C"/>
</dbReference>
<name>A0A923NNR2_9FIRM</name>
<keyword evidence="7 14" id="KW-0067">ATP-binding</keyword>
<dbReference type="CDD" id="cd17932">
    <property type="entry name" value="DEXQc_UvrD"/>
    <property type="match status" value="1"/>
</dbReference>
<dbReference type="Proteomes" id="UP000602647">
    <property type="component" value="Unassembled WGS sequence"/>
</dbReference>
<evidence type="ECO:0000259" key="16">
    <source>
        <dbReference type="PROSITE" id="PS51217"/>
    </source>
</evidence>
<feature type="domain" description="UvrD-like helicase C-terminal" evidence="16">
    <location>
        <begin position="462"/>
        <end position="772"/>
    </location>
</feature>
<dbReference type="PROSITE" id="PS51217">
    <property type="entry name" value="UVRD_HELICASE_CTER"/>
    <property type="match status" value="1"/>
</dbReference>
<keyword evidence="2 14" id="KW-0547">Nucleotide-binding</keyword>
<evidence type="ECO:0000259" key="15">
    <source>
        <dbReference type="PROSITE" id="PS51198"/>
    </source>
</evidence>
<keyword evidence="4 14" id="KW-0378">Hydrolase</keyword>
<keyword evidence="10" id="KW-0413">Isomerase</keyword>
<comment type="caution">
    <text evidence="17">The sequence shown here is derived from an EMBL/GenBank/DDBJ whole genome shotgun (WGS) entry which is preliminary data.</text>
</comment>
<dbReference type="Pfam" id="PF12705">
    <property type="entry name" value="PDDEXK_1"/>
    <property type="match status" value="1"/>
</dbReference>
<dbReference type="Gene3D" id="3.90.320.10">
    <property type="match status" value="1"/>
</dbReference>
<evidence type="ECO:0000256" key="8">
    <source>
        <dbReference type="ARBA" id="ARBA00023125"/>
    </source>
</evidence>
<dbReference type="InterPro" id="IPR000212">
    <property type="entry name" value="DNA_helicase_UvrD/REP"/>
</dbReference>
<evidence type="ECO:0000256" key="13">
    <source>
        <dbReference type="ARBA" id="ARBA00048988"/>
    </source>
</evidence>
<keyword evidence="9" id="KW-0234">DNA repair</keyword>
<evidence type="ECO:0000256" key="7">
    <source>
        <dbReference type="ARBA" id="ARBA00022840"/>
    </source>
</evidence>
<feature type="domain" description="UvrD-like helicase ATP-binding" evidence="15">
    <location>
        <begin position="2"/>
        <end position="461"/>
    </location>
</feature>
<dbReference type="GO" id="GO:0033202">
    <property type="term" value="C:DNA helicase complex"/>
    <property type="evidence" value="ECO:0007669"/>
    <property type="project" value="TreeGrafter"/>
</dbReference>
<dbReference type="GO" id="GO:0005829">
    <property type="term" value="C:cytosol"/>
    <property type="evidence" value="ECO:0007669"/>
    <property type="project" value="TreeGrafter"/>
</dbReference>
<dbReference type="InterPro" id="IPR011604">
    <property type="entry name" value="PDDEXK-like_dom_sf"/>
</dbReference>
<dbReference type="InterPro" id="IPR014152">
    <property type="entry name" value="AddA"/>
</dbReference>
<dbReference type="InterPro" id="IPR027417">
    <property type="entry name" value="P-loop_NTPase"/>
</dbReference>
<evidence type="ECO:0000256" key="4">
    <source>
        <dbReference type="ARBA" id="ARBA00022801"/>
    </source>
</evidence>
<keyword evidence="3" id="KW-0227">DNA damage</keyword>
<dbReference type="InterPro" id="IPR038726">
    <property type="entry name" value="PDDEXK_AddAB-type"/>
</dbReference>
<gene>
    <name evidence="17" type="primary">addA</name>
    <name evidence="17" type="ORF">H9L42_11740</name>
</gene>
<keyword evidence="18" id="KW-1185">Reference proteome</keyword>
<dbReference type="SUPFAM" id="SSF52980">
    <property type="entry name" value="Restriction endonuclease-like"/>
    <property type="match status" value="1"/>
</dbReference>
<evidence type="ECO:0000256" key="11">
    <source>
        <dbReference type="ARBA" id="ARBA00034617"/>
    </source>
</evidence>
<evidence type="ECO:0000256" key="12">
    <source>
        <dbReference type="ARBA" id="ARBA00034808"/>
    </source>
</evidence>
<dbReference type="Pfam" id="PF13361">
    <property type="entry name" value="UvrD_C"/>
    <property type="match status" value="1"/>
</dbReference>
<dbReference type="EMBL" id="JACRYT010000014">
    <property type="protein sequence ID" value="MBC6680492.1"/>
    <property type="molecule type" value="Genomic_DNA"/>
</dbReference>
<protein>
    <recommendedName>
        <fullName evidence="12">DNA 3'-5' helicase</fullName>
        <ecNumber evidence="12">5.6.2.4</ecNumber>
    </recommendedName>
</protein>
<sequence>MVKWTKQQQQAIELRGKNMLVSAAAGSGKTAVLVERIKQLILRDRIPLDQFLIVTFTNAAAAEMKEKLVSAITKAIEEDPGHASFLRRQLDLAANANISTFHSFALEVIRRYFYLIDVEPDFKIGDEGTVEILKWDVLDEIFAERFESGDEEFLEFLRAYASDRNERALKESILRLYTTIQSIPHPLAWLSEHVQDLNLDSEEFRESRLFHFIQEDIYFSVNQILRAFEQAGDIAETAGVESVYRKNQEDLENLQPLQSLAEKGDFEGIRKLLASFKANIMRASKEEKEDYEPVKEAVKNARDYGKKQLNALKERYFAQDISVYLEDLRKVYPAARYLEALIREFDEKFCGAKKEKKIIDFNDIEHYALEILEHEEAAAEYREKFTCIFVDEYQDSNVLQDTLIERIRRENNLFLVGDIKQSIYKFRLAEPEIFQDRYRTYASEEEGCSMKLDLNRNFRSKRSVIETVNAVFSQIMAGYDDAAALHQGISYDGPIDYRTQLHVIDSRVSEDMDLDGEVAEMKNSQLEAYQAAEIIKGILGKPIFDSKRGCERPIQKRDIVILMRGTKNYADVFQEVFTELDLPSYMDDSAGYFDTVEIQVFLNLLRLIDNKQQDLPLLSVLRSAVFSFSIEELIQIRLSNKRVSYYEAFFRYSMRKETDALTEKCRNALERLERYRKKAQALPLEEFIWDLMWSTGYYTYCGALPAGQQRQANLRALADKARDFQETGYGGIYGFLTYIQALENRSIPTGQVKLINENEDLIRIMTIHKSKGLEFPIVIVAGLGKRFNVGKTGKGFLAHKDLGLGLTRVNYREHWHRKTLMQTAIERKLRQEDLEEEIRILYVAFTRAMDQLILLGTAKTGKTGEFASAQAKNCFLDYLFPLAQECEMEMNLHDRSQMSAENKTRGKNREKVRSLFFEAEARAAKETCYEKENGLRDEINRRLSFVYPNQQALRQKSKYSVTELSRMGQTAAQEDIILKTPAFLQGSVEFSAAQRGTIMHKVMECLDFKEALRQVEAGGGTAYVSGQVEQMIQQELLLPEEAEAVEPEKIATFFKSEIGARAARAEKLFKETEFNLLKEVDGSEVMVQGIIDCYFEEAEHLILIDYKNSYIDPTKKESALEQLKTTYAGQIKIYKEALETIRKKPVAGAYLYLFSENAFFEME</sequence>
<reference evidence="17" key="1">
    <citation type="submission" date="2020-08" db="EMBL/GenBank/DDBJ databases">
        <title>Genome public.</title>
        <authorList>
            <person name="Liu C."/>
            <person name="Sun Q."/>
        </authorList>
    </citation>
    <scope>NUCLEOTIDE SEQUENCE</scope>
    <source>
        <strain evidence="17">BX12</strain>
    </source>
</reference>
<proteinExistence type="predicted"/>
<dbReference type="AlphaFoldDB" id="A0A923NNR2"/>
<keyword evidence="5 14" id="KW-0347">Helicase</keyword>
<dbReference type="GO" id="GO:0005524">
    <property type="term" value="F:ATP binding"/>
    <property type="evidence" value="ECO:0007669"/>
    <property type="project" value="UniProtKB-UniRule"/>
</dbReference>
<comment type="catalytic activity">
    <reaction evidence="13">
        <text>ATP + H2O = ADP + phosphate + H(+)</text>
        <dbReference type="Rhea" id="RHEA:13065"/>
        <dbReference type="ChEBI" id="CHEBI:15377"/>
        <dbReference type="ChEBI" id="CHEBI:15378"/>
        <dbReference type="ChEBI" id="CHEBI:30616"/>
        <dbReference type="ChEBI" id="CHEBI:43474"/>
        <dbReference type="ChEBI" id="CHEBI:456216"/>
        <dbReference type="EC" id="5.6.2.4"/>
    </reaction>
</comment>
<dbReference type="GO" id="GO:0006302">
    <property type="term" value="P:double-strand break repair"/>
    <property type="evidence" value="ECO:0007669"/>
    <property type="project" value="InterPro"/>
</dbReference>
<evidence type="ECO:0000256" key="9">
    <source>
        <dbReference type="ARBA" id="ARBA00023204"/>
    </source>
</evidence>
<keyword evidence="8" id="KW-0238">DNA-binding</keyword>